<evidence type="ECO:0000256" key="4">
    <source>
        <dbReference type="ARBA" id="ARBA00022825"/>
    </source>
</evidence>
<dbReference type="RefSeq" id="WP_132379099.1">
    <property type="nucleotide sequence ID" value="NZ_SLZZ01000003.1"/>
</dbReference>
<evidence type="ECO:0000313" key="8">
    <source>
        <dbReference type="Proteomes" id="UP000295726"/>
    </source>
</evidence>
<keyword evidence="4" id="KW-0720">Serine protease</keyword>
<proteinExistence type="inferred from homology"/>
<dbReference type="OrthoDB" id="9762689at2"/>
<dbReference type="InterPro" id="IPR000209">
    <property type="entry name" value="Peptidase_S8/S53_dom"/>
</dbReference>
<evidence type="ECO:0000259" key="6">
    <source>
        <dbReference type="Pfam" id="PF00082"/>
    </source>
</evidence>
<dbReference type="GO" id="GO:0004252">
    <property type="term" value="F:serine-type endopeptidase activity"/>
    <property type="evidence" value="ECO:0007669"/>
    <property type="project" value="InterPro"/>
</dbReference>
<dbReference type="Proteomes" id="UP000295726">
    <property type="component" value="Unassembled WGS sequence"/>
</dbReference>
<dbReference type="Pfam" id="PF00082">
    <property type="entry name" value="Peptidase_S8"/>
    <property type="match status" value="2"/>
</dbReference>
<dbReference type="PIRSF" id="PIRSF037894">
    <property type="entry name" value="Subtilisin_rel_CspABC"/>
    <property type="match status" value="1"/>
</dbReference>
<gene>
    <name evidence="7" type="ORF">EDD59_103177</name>
</gene>
<protein>
    <submittedName>
        <fullName evidence="7">Subtilase family protein</fullName>
    </submittedName>
</protein>
<dbReference type="CDD" id="cd07478">
    <property type="entry name" value="Peptidases_S8_CspA-like"/>
    <property type="match status" value="1"/>
</dbReference>
<evidence type="ECO:0000313" key="7">
    <source>
        <dbReference type="EMBL" id="TCS81751.1"/>
    </source>
</evidence>
<dbReference type="InterPro" id="IPR017310">
    <property type="entry name" value="Pept_S8A_subtilisin_clostridia"/>
</dbReference>
<dbReference type="PROSITE" id="PS51892">
    <property type="entry name" value="SUBTILASE"/>
    <property type="match status" value="1"/>
</dbReference>
<evidence type="ECO:0000256" key="3">
    <source>
        <dbReference type="ARBA" id="ARBA00022801"/>
    </source>
</evidence>
<dbReference type="AlphaFoldDB" id="A0A4R3KGG1"/>
<comment type="caution">
    <text evidence="7">The sequence shown here is derived from an EMBL/GenBank/DDBJ whole genome shotgun (WGS) entry which is preliminary data.</text>
</comment>
<organism evidence="7 8">
    <name type="scientific">Muricomes intestini</name>
    <dbReference type="NCBI Taxonomy" id="1796634"/>
    <lineage>
        <taxon>Bacteria</taxon>
        <taxon>Bacillati</taxon>
        <taxon>Bacillota</taxon>
        <taxon>Clostridia</taxon>
        <taxon>Lachnospirales</taxon>
        <taxon>Lachnospiraceae</taxon>
        <taxon>Muricomes</taxon>
    </lineage>
</organism>
<dbReference type="Gene3D" id="2.60.120.1290">
    <property type="match status" value="1"/>
</dbReference>
<dbReference type="PROSITE" id="PS00136">
    <property type="entry name" value="SUBTILASE_ASP"/>
    <property type="match status" value="1"/>
</dbReference>
<dbReference type="InterPro" id="IPR023827">
    <property type="entry name" value="Peptidase_S8_Asp-AS"/>
</dbReference>
<dbReference type="PRINTS" id="PR00723">
    <property type="entry name" value="SUBTILISIN"/>
</dbReference>
<comment type="similarity">
    <text evidence="1 5">Belongs to the peptidase S8 family.</text>
</comment>
<keyword evidence="8" id="KW-1185">Reference proteome</keyword>
<sequence>MEKILDENYYDFLINNTIVQESQRENITPINDRHSILHVQMSNFNMCDLGLYSYPRFPTLYTLASQLSLDSSNISPIQSNPTLALLGTGVLVGIIDTGIDYTHPAFRDEGNSSRIVSIWDQTIQNGDVPEGFTYGAEYDNQAINSALQAEDPLSIVPTVDENGHGTALASVAAGSPSPENSFRGVVPRSQLLVVKLKEAKQNLRRIFCVQENVVCYQETDILLGIRYIYRTAQRLGMPIVICIGLAASLTGHEGVGATSSNVDFLSQLSQVDFVVAAGNEGNNNRHYYGNVRTAPYNQEFELKVSPRDPLFSFEIWPDIQARLSIQIVAPSGEMTAAIYPSIGTCVNHQFVFSQTQMWVNNILIEEENGSQLILVRFENAAEGIWRIRVTNIDAVPFSFHSWLPNGEFISDETFFLLSSPDTTITSPGNAGHALTVSAYDQNTGSIIIDSSRGYTRLGSVKPDTAAPGNQLPCAAPGGLYTTVTGTGAAAAHAAGAVAIVFEWAVARGNYSSLTGTDVNGLIIRGATRNPVYVYPNNIWGYGKLNVYALFQLLTYI</sequence>
<keyword evidence="2" id="KW-0645">Protease</keyword>
<feature type="domain" description="Peptidase S8/S53" evidence="6">
    <location>
        <begin position="87"/>
        <end position="283"/>
    </location>
</feature>
<dbReference type="EMBL" id="SLZZ01000003">
    <property type="protein sequence ID" value="TCS81751.1"/>
    <property type="molecule type" value="Genomic_DNA"/>
</dbReference>
<dbReference type="PANTHER" id="PTHR43806">
    <property type="entry name" value="PEPTIDASE S8"/>
    <property type="match status" value="1"/>
</dbReference>
<dbReference type="Gene3D" id="3.40.50.200">
    <property type="entry name" value="Peptidase S8/S53 domain"/>
    <property type="match status" value="1"/>
</dbReference>
<comment type="caution">
    <text evidence="5">Lacks conserved residue(s) required for the propagation of feature annotation.</text>
</comment>
<feature type="domain" description="Peptidase S8/S53" evidence="6">
    <location>
        <begin position="421"/>
        <end position="542"/>
    </location>
</feature>
<reference evidence="7 8" key="1">
    <citation type="submission" date="2019-03" db="EMBL/GenBank/DDBJ databases">
        <title>Genomic Encyclopedia of Type Strains, Phase IV (KMG-IV): sequencing the most valuable type-strain genomes for metagenomic binning, comparative biology and taxonomic classification.</title>
        <authorList>
            <person name="Goeker M."/>
        </authorList>
    </citation>
    <scope>NUCLEOTIDE SEQUENCE [LARGE SCALE GENOMIC DNA]</scope>
    <source>
        <strain evidence="7 8">DSM 29489</strain>
    </source>
</reference>
<dbReference type="PANTHER" id="PTHR43806:SF11">
    <property type="entry name" value="CEREVISIN-RELATED"/>
    <property type="match status" value="1"/>
</dbReference>
<accession>A0A4R3KGG1</accession>
<dbReference type="SUPFAM" id="SSF52743">
    <property type="entry name" value="Subtilisin-like"/>
    <property type="match status" value="1"/>
</dbReference>
<evidence type="ECO:0000256" key="5">
    <source>
        <dbReference type="PROSITE-ProRule" id="PRU01240"/>
    </source>
</evidence>
<dbReference type="GO" id="GO:0006508">
    <property type="term" value="P:proteolysis"/>
    <property type="evidence" value="ECO:0007669"/>
    <property type="project" value="UniProtKB-KW"/>
</dbReference>
<evidence type="ECO:0000256" key="1">
    <source>
        <dbReference type="ARBA" id="ARBA00011073"/>
    </source>
</evidence>
<dbReference type="InterPro" id="IPR034045">
    <property type="entry name" value="Pep_S8_CspA-like"/>
</dbReference>
<keyword evidence="3" id="KW-0378">Hydrolase</keyword>
<dbReference type="InterPro" id="IPR015500">
    <property type="entry name" value="Peptidase_S8_subtilisin-rel"/>
</dbReference>
<evidence type="ECO:0000256" key="2">
    <source>
        <dbReference type="ARBA" id="ARBA00022670"/>
    </source>
</evidence>
<dbReference type="InterPro" id="IPR036852">
    <property type="entry name" value="Peptidase_S8/S53_dom_sf"/>
</dbReference>
<name>A0A4R3KGG1_9FIRM</name>
<dbReference type="InterPro" id="IPR050131">
    <property type="entry name" value="Peptidase_S8_subtilisin-like"/>
</dbReference>